<dbReference type="GO" id="GO:0005886">
    <property type="term" value="C:plasma membrane"/>
    <property type="evidence" value="ECO:0007669"/>
    <property type="project" value="TreeGrafter"/>
</dbReference>
<dbReference type="AlphaFoldDB" id="A0A3G1KSA6"/>
<dbReference type="InterPro" id="IPR029045">
    <property type="entry name" value="ClpP/crotonase-like_dom_sf"/>
</dbReference>
<keyword evidence="10" id="KW-1185">Reference proteome</keyword>
<evidence type="ECO:0000256" key="1">
    <source>
        <dbReference type="ARBA" id="ARBA00004141"/>
    </source>
</evidence>
<dbReference type="PANTHER" id="PTHR33507:SF3">
    <property type="entry name" value="INNER MEMBRANE PROTEIN YBBJ"/>
    <property type="match status" value="1"/>
</dbReference>
<accession>A0A3G1KSA6</accession>
<dbReference type="InterPro" id="IPR056738">
    <property type="entry name" value="NfeD1b_N"/>
</dbReference>
<dbReference type="Pfam" id="PF01957">
    <property type="entry name" value="NfeD"/>
    <property type="match status" value="1"/>
</dbReference>
<dbReference type="InterPro" id="IPR002810">
    <property type="entry name" value="NfeD-like_C"/>
</dbReference>
<dbReference type="RefSeq" id="WP_148134593.1">
    <property type="nucleotide sequence ID" value="NZ_CP017634.1"/>
</dbReference>
<reference evidence="9 10" key="1">
    <citation type="submission" date="2016-10" db="EMBL/GenBank/DDBJ databases">
        <title>Complete Genome Sequence of Peptococcaceae strain DCMF.</title>
        <authorList>
            <person name="Edwards R.J."/>
            <person name="Holland S.I."/>
            <person name="Deshpande N.P."/>
            <person name="Wong Y.K."/>
            <person name="Ertan H."/>
            <person name="Manefield M."/>
            <person name="Russell T.L."/>
            <person name="Lee M.J."/>
        </authorList>
    </citation>
    <scope>NUCLEOTIDE SEQUENCE [LARGE SCALE GENOMIC DNA]</scope>
    <source>
        <strain evidence="9 10">DCMF</strain>
    </source>
</reference>
<dbReference type="Pfam" id="PF25145">
    <property type="entry name" value="NfeD1b_N"/>
    <property type="match status" value="1"/>
</dbReference>
<evidence type="ECO:0000313" key="10">
    <source>
        <dbReference type="Proteomes" id="UP000323521"/>
    </source>
</evidence>
<dbReference type="Gene3D" id="2.40.50.140">
    <property type="entry name" value="Nucleic acid-binding proteins"/>
    <property type="match status" value="1"/>
</dbReference>
<evidence type="ECO:0000259" key="8">
    <source>
        <dbReference type="Pfam" id="PF25145"/>
    </source>
</evidence>
<keyword evidence="4 5" id="KW-0472">Membrane</keyword>
<dbReference type="Proteomes" id="UP000323521">
    <property type="component" value="Chromosome"/>
</dbReference>
<feature type="transmembrane region" description="Helical" evidence="5">
    <location>
        <begin position="328"/>
        <end position="349"/>
    </location>
</feature>
<evidence type="ECO:0000256" key="5">
    <source>
        <dbReference type="SAM" id="Phobius"/>
    </source>
</evidence>
<feature type="domain" description="NfeD-like C-terminal" evidence="6">
    <location>
        <begin position="379"/>
        <end position="432"/>
    </location>
</feature>
<feature type="transmembrane region" description="Helical" evidence="5">
    <location>
        <begin position="226"/>
        <end position="246"/>
    </location>
</feature>
<feature type="transmembrane region" description="Helical" evidence="5">
    <location>
        <begin position="276"/>
        <end position="294"/>
    </location>
</feature>
<dbReference type="InterPro" id="IPR052165">
    <property type="entry name" value="Membrane_assoc_protease"/>
</dbReference>
<comment type="subcellular location">
    <subcellularLocation>
        <location evidence="1">Membrane</location>
        <topology evidence="1">Multi-pass membrane protein</topology>
    </subcellularLocation>
</comment>
<proteinExistence type="predicted"/>
<protein>
    <submittedName>
        <fullName evidence="9">Uncharacterized protein</fullName>
    </submittedName>
</protein>
<evidence type="ECO:0000256" key="2">
    <source>
        <dbReference type="ARBA" id="ARBA00022692"/>
    </source>
</evidence>
<dbReference type="KEGG" id="fwa:DCMF_11660"/>
<dbReference type="OrthoDB" id="9806253at2"/>
<organism evidence="9 10">
    <name type="scientific">Formimonas warabiya</name>
    <dbReference type="NCBI Taxonomy" id="1761012"/>
    <lineage>
        <taxon>Bacteria</taxon>
        <taxon>Bacillati</taxon>
        <taxon>Bacillota</taxon>
        <taxon>Clostridia</taxon>
        <taxon>Eubacteriales</taxon>
        <taxon>Peptococcaceae</taxon>
        <taxon>Candidatus Formimonas</taxon>
    </lineage>
</organism>
<evidence type="ECO:0000256" key="3">
    <source>
        <dbReference type="ARBA" id="ARBA00022989"/>
    </source>
</evidence>
<evidence type="ECO:0000259" key="6">
    <source>
        <dbReference type="Pfam" id="PF01957"/>
    </source>
</evidence>
<sequence length="437" mass="46041">MKKSALQVLCAVILFFSLVVPVFAKPGDLVYVVPIKGTIDPGLATFVERIYEEAEQAGAARVILEIDTYGGYIDAAIRIKERALASTVPTSSFVTKKAISAGALITLAGEKIFMASGTTIGAAEPRAGEEKADEKVVSMWAQELRATAEAYGRDGNIAAAMADSDIVIPGLKEKGKLLTLTQKQALDLKFADYAALDRAEVLKLSDLSGARIVEVQPGPAEMLARWATSPYVSPVLLTLGIAGLVLEILTIGWGIAGTIGLISMGLYFGGHILAGFTGWEAILLFMVGIILLLVEALVVPGFGFAGVAGIAALVVSIVMSSASMEQAVISLIIALLGTAVLVVASFKFVKTRRVWSRLILGLRQEKSAGYVAPEESLTQFLGAEGITITPLRPAGAIEIAGVRIDVVSEGGFVPRETKVKVVKVEGTRVVVRQSNEG</sequence>
<keyword evidence="2 5" id="KW-0812">Transmembrane</keyword>
<dbReference type="CDD" id="cd07021">
    <property type="entry name" value="Clp_protease_NfeD_like"/>
    <property type="match status" value="1"/>
</dbReference>
<dbReference type="PANTHER" id="PTHR33507">
    <property type="entry name" value="INNER MEMBRANE PROTEIN YBBJ"/>
    <property type="match status" value="1"/>
</dbReference>
<dbReference type="EMBL" id="CP017634">
    <property type="protein sequence ID" value="ATW25338.1"/>
    <property type="molecule type" value="Genomic_DNA"/>
</dbReference>
<name>A0A3G1KSA6_FORW1</name>
<dbReference type="SUPFAM" id="SSF52096">
    <property type="entry name" value="ClpP/crotonase"/>
    <property type="match status" value="1"/>
</dbReference>
<evidence type="ECO:0000313" key="9">
    <source>
        <dbReference type="EMBL" id="ATW25338.1"/>
    </source>
</evidence>
<evidence type="ECO:0000256" key="4">
    <source>
        <dbReference type="ARBA" id="ARBA00023136"/>
    </source>
</evidence>
<feature type="domain" description="NfeD integral membrane" evidence="7">
    <location>
        <begin position="231"/>
        <end position="345"/>
    </location>
</feature>
<feature type="transmembrane region" description="Helical" evidence="5">
    <location>
        <begin position="301"/>
        <end position="322"/>
    </location>
</feature>
<dbReference type="InterPro" id="IPR012340">
    <property type="entry name" value="NA-bd_OB-fold"/>
</dbReference>
<feature type="domain" description="NfeD1b N-terminal" evidence="8">
    <location>
        <begin position="30"/>
        <end position="214"/>
    </location>
</feature>
<dbReference type="Gene3D" id="3.90.226.10">
    <property type="entry name" value="2-enoyl-CoA Hydratase, Chain A, domain 1"/>
    <property type="match status" value="1"/>
</dbReference>
<dbReference type="InterPro" id="IPR056739">
    <property type="entry name" value="NfeD_membrane"/>
</dbReference>
<gene>
    <name evidence="9" type="ORF">DCMF_11660</name>
</gene>
<dbReference type="Pfam" id="PF24961">
    <property type="entry name" value="NfeD_membrane"/>
    <property type="match status" value="1"/>
</dbReference>
<keyword evidence="3 5" id="KW-1133">Transmembrane helix</keyword>
<evidence type="ECO:0000259" key="7">
    <source>
        <dbReference type="Pfam" id="PF24961"/>
    </source>
</evidence>